<evidence type="ECO:0000256" key="1">
    <source>
        <dbReference type="SAM" id="Phobius"/>
    </source>
</evidence>
<proteinExistence type="predicted"/>
<feature type="transmembrane region" description="Helical" evidence="1">
    <location>
        <begin position="248"/>
        <end position="268"/>
    </location>
</feature>
<keyword evidence="1" id="KW-0812">Transmembrane</keyword>
<accession>A0A061R3W4</accession>
<keyword evidence="1" id="KW-1133">Transmembrane helix</keyword>
<reference evidence="2" key="1">
    <citation type="submission" date="2014-05" db="EMBL/GenBank/DDBJ databases">
        <title>The transcriptome of the halophilic microalga Tetraselmis sp. GSL018 isolated from the Great Salt Lake, Utah.</title>
        <authorList>
            <person name="Jinkerson R.E."/>
            <person name="D'Adamo S."/>
            <person name="Posewitz M.C."/>
        </authorList>
    </citation>
    <scope>NUCLEOTIDE SEQUENCE</scope>
    <source>
        <strain evidence="2">GSL018</strain>
    </source>
</reference>
<gene>
    <name evidence="2" type="ORF">TSPGSL018_16134</name>
</gene>
<evidence type="ECO:0000313" key="2">
    <source>
        <dbReference type="EMBL" id="JAC65395.1"/>
    </source>
</evidence>
<protein>
    <submittedName>
        <fullName evidence="2">Uncharacterized protein</fullName>
    </submittedName>
</protein>
<keyword evidence="1" id="KW-0472">Membrane</keyword>
<feature type="transmembrane region" description="Helical" evidence="1">
    <location>
        <begin position="181"/>
        <end position="208"/>
    </location>
</feature>
<sequence length="273" mass="29392">MHIGTVVRASSAVNAPKLRVTHTTSFVGTKKTTKLATQVINFSLAQLIHNRPVPYYTWRISHRRSKVTEALKIGSVDLTTEGLSGKGDLATIIPPVLLLIYQTGRVNLSAEHFLQQLLCWSVVLVTASSLYKNTSSVVSEVFKCSAATLALALLNFSSLDLVSGAVFGILLSGFVSVHKAVVLATLALATWQGYTFAWFVAAYGICWGQKLVEGARNGRVHVLGALNILISLAALGSTFARLPFDTSAQLWTVFIVIGFVASNLITCLKELAD</sequence>
<feature type="transmembrane region" description="Helical" evidence="1">
    <location>
        <begin position="152"/>
        <end position="175"/>
    </location>
</feature>
<organism evidence="2">
    <name type="scientific">Tetraselmis sp. GSL018</name>
    <dbReference type="NCBI Taxonomy" id="582737"/>
    <lineage>
        <taxon>Eukaryota</taxon>
        <taxon>Viridiplantae</taxon>
        <taxon>Chlorophyta</taxon>
        <taxon>core chlorophytes</taxon>
        <taxon>Chlorodendrophyceae</taxon>
        <taxon>Chlorodendrales</taxon>
        <taxon>Chlorodendraceae</taxon>
        <taxon>Tetraselmis</taxon>
    </lineage>
</organism>
<name>A0A061R3W4_9CHLO</name>
<dbReference type="EMBL" id="GBEZ01021349">
    <property type="protein sequence ID" value="JAC65395.1"/>
    <property type="molecule type" value="Transcribed_RNA"/>
</dbReference>
<dbReference type="AlphaFoldDB" id="A0A061R3W4"/>
<feature type="transmembrane region" description="Helical" evidence="1">
    <location>
        <begin position="220"/>
        <end position="242"/>
    </location>
</feature>